<keyword evidence="4" id="KW-1185">Reference proteome</keyword>
<dbReference type="InterPro" id="IPR007037">
    <property type="entry name" value="SIP_rossman_dom"/>
</dbReference>
<dbReference type="Pfam" id="PF04954">
    <property type="entry name" value="SIP"/>
    <property type="match status" value="1"/>
</dbReference>
<dbReference type="InterPro" id="IPR017927">
    <property type="entry name" value="FAD-bd_FR_type"/>
</dbReference>
<sequence length="277" mass="30135">MTTTTERPARTDAPAVRRRTTKERLSASAVPARVARRRQVTPSVVRVTLVGEDLRSMSVLGDDQYFRLLLPRPGQARLRLPVTERWWPEITAMPEDERPVLRNYTVRAARPDVGELDVDVVAHGGTGPGSRWALTAEPGDEVGVIVQDTCFTPPPGTTHVLLVADATAVPAVAGVLASLPDGVTATVLAEVPTHEDAPDLPRRDGADVRWRAQEPGRSLLEDLRSTALPAGGVYAWVAGEAATATGVRRHLVRERGLRKEDVYFCGYWRADAPAYAD</sequence>
<dbReference type="EMBL" id="JBBIAA010000013">
    <property type="protein sequence ID" value="MEJ5945944.1"/>
    <property type="molecule type" value="Genomic_DNA"/>
</dbReference>
<reference evidence="3 4" key="1">
    <citation type="journal article" date="2017" name="Int. J. Syst. Evol. Microbiol.">
        <title>Pseudokineococcus basanitobsidens sp. nov., isolated from volcanic rock.</title>
        <authorList>
            <person name="Lee D.W."/>
            <person name="Park M.Y."/>
            <person name="Kim J.J."/>
            <person name="Kim B.S."/>
        </authorList>
    </citation>
    <scope>NUCLEOTIDE SEQUENCE [LARGE SCALE GENOMIC DNA]</scope>
    <source>
        <strain evidence="3 4">DSM 103726</strain>
    </source>
</reference>
<dbReference type="RefSeq" id="WP_339575328.1">
    <property type="nucleotide sequence ID" value="NZ_JBBIAA010000013.1"/>
</dbReference>
<accession>A0ABU8RLN8</accession>
<evidence type="ECO:0000256" key="1">
    <source>
        <dbReference type="SAM" id="MobiDB-lite"/>
    </source>
</evidence>
<dbReference type="Pfam" id="PF08021">
    <property type="entry name" value="FAD_binding_9"/>
    <property type="match status" value="1"/>
</dbReference>
<organism evidence="3 4">
    <name type="scientific">Pseudokineococcus basanitobsidens</name>
    <dbReference type="NCBI Taxonomy" id="1926649"/>
    <lineage>
        <taxon>Bacteria</taxon>
        <taxon>Bacillati</taxon>
        <taxon>Actinomycetota</taxon>
        <taxon>Actinomycetes</taxon>
        <taxon>Kineosporiales</taxon>
        <taxon>Kineosporiaceae</taxon>
        <taxon>Pseudokineococcus</taxon>
    </lineage>
</organism>
<dbReference type="InterPro" id="IPR013113">
    <property type="entry name" value="SIP_FAD-bd"/>
</dbReference>
<dbReference type="Gene3D" id="2.40.30.10">
    <property type="entry name" value="Translation factors"/>
    <property type="match status" value="1"/>
</dbReference>
<dbReference type="CDD" id="cd06193">
    <property type="entry name" value="siderophore_interacting"/>
    <property type="match status" value="1"/>
</dbReference>
<dbReference type="Gene3D" id="3.40.50.80">
    <property type="entry name" value="Nucleotide-binding domain of ferredoxin-NADP reductase (FNR) module"/>
    <property type="match status" value="1"/>
</dbReference>
<comment type="caution">
    <text evidence="3">The sequence shown here is derived from an EMBL/GenBank/DDBJ whole genome shotgun (WGS) entry which is preliminary data.</text>
</comment>
<dbReference type="PANTHER" id="PTHR30157:SF0">
    <property type="entry name" value="NADPH-DEPENDENT FERRIC-CHELATE REDUCTASE"/>
    <property type="match status" value="1"/>
</dbReference>
<dbReference type="InterPro" id="IPR039374">
    <property type="entry name" value="SIP_fam"/>
</dbReference>
<feature type="region of interest" description="Disordered" evidence="1">
    <location>
        <begin position="1"/>
        <end position="28"/>
    </location>
</feature>
<dbReference type="PANTHER" id="PTHR30157">
    <property type="entry name" value="FERRIC REDUCTASE, NADPH-DEPENDENT"/>
    <property type="match status" value="1"/>
</dbReference>
<protein>
    <submittedName>
        <fullName evidence="3">Siderophore-interacting protein</fullName>
    </submittedName>
</protein>
<dbReference type="InterPro" id="IPR017938">
    <property type="entry name" value="Riboflavin_synthase-like_b-brl"/>
</dbReference>
<feature type="domain" description="FAD-binding FR-type" evidence="2">
    <location>
        <begin position="27"/>
        <end position="161"/>
    </location>
</feature>
<dbReference type="SUPFAM" id="SSF63380">
    <property type="entry name" value="Riboflavin synthase domain-like"/>
    <property type="match status" value="1"/>
</dbReference>
<dbReference type="PROSITE" id="PS51384">
    <property type="entry name" value="FAD_FR"/>
    <property type="match status" value="1"/>
</dbReference>
<proteinExistence type="predicted"/>
<name>A0ABU8RLN8_9ACTN</name>
<gene>
    <name evidence="3" type="ORF">WDZ17_11650</name>
</gene>
<evidence type="ECO:0000313" key="3">
    <source>
        <dbReference type="EMBL" id="MEJ5945944.1"/>
    </source>
</evidence>
<dbReference type="InterPro" id="IPR039261">
    <property type="entry name" value="FNR_nucleotide-bd"/>
</dbReference>
<dbReference type="Proteomes" id="UP001387100">
    <property type="component" value="Unassembled WGS sequence"/>
</dbReference>
<evidence type="ECO:0000313" key="4">
    <source>
        <dbReference type="Proteomes" id="UP001387100"/>
    </source>
</evidence>
<evidence type="ECO:0000259" key="2">
    <source>
        <dbReference type="PROSITE" id="PS51384"/>
    </source>
</evidence>